<protein>
    <submittedName>
        <fullName evidence="1">Uncharacterized protein</fullName>
    </submittedName>
</protein>
<dbReference type="EMBL" id="BPLR01019575">
    <property type="protein sequence ID" value="GIX69334.1"/>
    <property type="molecule type" value="Genomic_DNA"/>
</dbReference>
<proteinExistence type="predicted"/>
<dbReference type="Proteomes" id="UP001054945">
    <property type="component" value="Unassembled WGS sequence"/>
</dbReference>
<evidence type="ECO:0000313" key="2">
    <source>
        <dbReference type="Proteomes" id="UP001054945"/>
    </source>
</evidence>
<gene>
    <name evidence="1" type="ORF">CEXT_125721</name>
</gene>
<comment type="caution">
    <text evidence="1">The sequence shown here is derived from an EMBL/GenBank/DDBJ whole genome shotgun (WGS) entry which is preliminary data.</text>
</comment>
<accession>A0AAV4MBD4</accession>
<keyword evidence="2" id="KW-1185">Reference proteome</keyword>
<reference evidence="1 2" key="1">
    <citation type="submission" date="2021-06" db="EMBL/GenBank/DDBJ databases">
        <title>Caerostris extrusa draft genome.</title>
        <authorList>
            <person name="Kono N."/>
            <person name="Arakawa K."/>
        </authorList>
    </citation>
    <scope>NUCLEOTIDE SEQUENCE [LARGE SCALE GENOMIC DNA]</scope>
</reference>
<sequence length="89" mass="10321">MSVTVTTMSRDCWGKLPFHYPKRKIARKLKCDILTPVSFRKMGYHRVELSLLAVLASTFSIRCQEVSCWEVAVIGEFRCRMLKKNDPIV</sequence>
<evidence type="ECO:0000313" key="1">
    <source>
        <dbReference type="EMBL" id="GIX69334.1"/>
    </source>
</evidence>
<name>A0AAV4MBD4_CAEEX</name>
<organism evidence="1 2">
    <name type="scientific">Caerostris extrusa</name>
    <name type="common">Bark spider</name>
    <name type="synonym">Caerostris bankana</name>
    <dbReference type="NCBI Taxonomy" id="172846"/>
    <lineage>
        <taxon>Eukaryota</taxon>
        <taxon>Metazoa</taxon>
        <taxon>Ecdysozoa</taxon>
        <taxon>Arthropoda</taxon>
        <taxon>Chelicerata</taxon>
        <taxon>Arachnida</taxon>
        <taxon>Araneae</taxon>
        <taxon>Araneomorphae</taxon>
        <taxon>Entelegynae</taxon>
        <taxon>Araneoidea</taxon>
        <taxon>Araneidae</taxon>
        <taxon>Caerostris</taxon>
    </lineage>
</organism>
<dbReference type="AlphaFoldDB" id="A0AAV4MBD4"/>